<evidence type="ECO:0008006" key="5">
    <source>
        <dbReference type="Google" id="ProtNLM"/>
    </source>
</evidence>
<sequence>MAASTSLKIAIFLSSLAIATCLFQCYQCNSLTNPECEHKYEKFGRVCPVKVFNGVKNEPIGCRVVRQYVHEEYSLDRQCAYLGETIEKKSNKGSMGVQRIYSQCSEPRCNSAETSKFAAVFAVSMIALKFFA</sequence>
<comment type="caution">
    <text evidence="3">The sequence shown here is derived from an EMBL/GenBank/DDBJ whole genome shotgun (WGS) entry which is preliminary data.</text>
</comment>
<keyword evidence="4" id="KW-1185">Reference proteome</keyword>
<evidence type="ECO:0000313" key="3">
    <source>
        <dbReference type="EMBL" id="CAI5448333.1"/>
    </source>
</evidence>
<dbReference type="AlphaFoldDB" id="A0A9P1IS29"/>
<evidence type="ECO:0000313" key="4">
    <source>
        <dbReference type="Proteomes" id="UP001152747"/>
    </source>
</evidence>
<keyword evidence="1 2" id="KW-0732">Signal</keyword>
<dbReference type="OrthoDB" id="6083863at2759"/>
<evidence type="ECO:0000256" key="1">
    <source>
        <dbReference type="ARBA" id="ARBA00022729"/>
    </source>
</evidence>
<dbReference type="PANTHER" id="PTHR33562:SF6">
    <property type="entry name" value="PROTEIN QUIVER"/>
    <property type="match status" value="1"/>
</dbReference>
<name>A0A9P1IS29_9PELO</name>
<accession>A0A9P1IS29</accession>
<organism evidence="3 4">
    <name type="scientific">Caenorhabditis angaria</name>
    <dbReference type="NCBI Taxonomy" id="860376"/>
    <lineage>
        <taxon>Eukaryota</taxon>
        <taxon>Metazoa</taxon>
        <taxon>Ecdysozoa</taxon>
        <taxon>Nematoda</taxon>
        <taxon>Chromadorea</taxon>
        <taxon>Rhabditida</taxon>
        <taxon>Rhabditina</taxon>
        <taxon>Rhabditomorpha</taxon>
        <taxon>Rhabditoidea</taxon>
        <taxon>Rhabditidae</taxon>
        <taxon>Peloderinae</taxon>
        <taxon>Caenorhabditis</taxon>
    </lineage>
</organism>
<evidence type="ECO:0000256" key="2">
    <source>
        <dbReference type="SAM" id="SignalP"/>
    </source>
</evidence>
<dbReference type="EMBL" id="CANHGI010000004">
    <property type="protein sequence ID" value="CAI5448333.1"/>
    <property type="molecule type" value="Genomic_DNA"/>
</dbReference>
<dbReference type="InterPro" id="IPR050975">
    <property type="entry name" value="Sleep_regulator"/>
</dbReference>
<feature type="chain" id="PRO_5040191592" description="Protein sleepless" evidence="2">
    <location>
        <begin position="22"/>
        <end position="132"/>
    </location>
</feature>
<dbReference type="Proteomes" id="UP001152747">
    <property type="component" value="Unassembled WGS sequence"/>
</dbReference>
<proteinExistence type="predicted"/>
<gene>
    <name evidence="3" type="ORF">CAMP_LOCUS10970</name>
</gene>
<protein>
    <recommendedName>
        <fullName evidence="5">Protein sleepless</fullName>
    </recommendedName>
</protein>
<reference evidence="3" key="1">
    <citation type="submission" date="2022-11" db="EMBL/GenBank/DDBJ databases">
        <authorList>
            <person name="Kikuchi T."/>
        </authorList>
    </citation>
    <scope>NUCLEOTIDE SEQUENCE</scope>
    <source>
        <strain evidence="3">PS1010</strain>
    </source>
</reference>
<feature type="signal peptide" evidence="2">
    <location>
        <begin position="1"/>
        <end position="21"/>
    </location>
</feature>
<dbReference type="PANTHER" id="PTHR33562">
    <property type="entry name" value="ATILLA, ISOFORM B-RELATED-RELATED"/>
    <property type="match status" value="1"/>
</dbReference>